<evidence type="ECO:0000313" key="8">
    <source>
        <dbReference type="Proteomes" id="UP001154312"/>
    </source>
</evidence>
<dbReference type="AlphaFoldDB" id="A0A9X4H8P0"/>
<feature type="domain" description="Radical SAM core" evidence="6">
    <location>
        <begin position="13"/>
        <end position="284"/>
    </location>
</feature>
<evidence type="ECO:0000256" key="2">
    <source>
        <dbReference type="ARBA" id="ARBA00022691"/>
    </source>
</evidence>
<dbReference type="SUPFAM" id="SSF102114">
    <property type="entry name" value="Radical SAM enzymes"/>
    <property type="match status" value="1"/>
</dbReference>
<dbReference type="SFLD" id="SFLDG01095">
    <property type="entry name" value="Uncharacterised_Radical_SAM_Su"/>
    <property type="match status" value="1"/>
</dbReference>
<dbReference type="InterPro" id="IPR006638">
    <property type="entry name" value="Elp3/MiaA/NifB-like_rSAM"/>
</dbReference>
<keyword evidence="5" id="KW-0411">Iron-sulfur</keyword>
<dbReference type="Proteomes" id="UP001154312">
    <property type="component" value="Unassembled WGS sequence"/>
</dbReference>
<keyword evidence="8" id="KW-1185">Reference proteome</keyword>
<proteinExistence type="predicted"/>
<dbReference type="PANTHER" id="PTHR43409:SF4">
    <property type="entry name" value="RADICAL SAM SUPERFAMILY PROTEIN"/>
    <property type="match status" value="1"/>
</dbReference>
<dbReference type="GO" id="GO:0003824">
    <property type="term" value="F:catalytic activity"/>
    <property type="evidence" value="ECO:0007669"/>
    <property type="project" value="InterPro"/>
</dbReference>
<evidence type="ECO:0000256" key="3">
    <source>
        <dbReference type="ARBA" id="ARBA00022723"/>
    </source>
</evidence>
<dbReference type="PANTHER" id="PTHR43409">
    <property type="entry name" value="ANAEROBIC MAGNESIUM-PROTOPORPHYRIN IX MONOMETHYL ESTER CYCLASE-RELATED"/>
    <property type="match status" value="1"/>
</dbReference>
<dbReference type="InterPro" id="IPR058240">
    <property type="entry name" value="rSAM_sf"/>
</dbReference>
<evidence type="ECO:0000256" key="5">
    <source>
        <dbReference type="ARBA" id="ARBA00023014"/>
    </source>
</evidence>
<dbReference type="GO" id="GO:0046872">
    <property type="term" value="F:metal ion binding"/>
    <property type="evidence" value="ECO:0007669"/>
    <property type="project" value="UniProtKB-KW"/>
</dbReference>
<dbReference type="InterPro" id="IPR013785">
    <property type="entry name" value="Aldolase_TIM"/>
</dbReference>
<dbReference type="Gene3D" id="3.20.20.70">
    <property type="entry name" value="Aldolase class I"/>
    <property type="match status" value="1"/>
</dbReference>
<evidence type="ECO:0000256" key="4">
    <source>
        <dbReference type="ARBA" id="ARBA00023004"/>
    </source>
</evidence>
<evidence type="ECO:0000259" key="6">
    <source>
        <dbReference type="PROSITE" id="PS51918"/>
    </source>
</evidence>
<dbReference type="SMART" id="SM00729">
    <property type="entry name" value="Elp3"/>
    <property type="match status" value="1"/>
</dbReference>
<gene>
    <name evidence="7" type="ORF">L7E55_12030</name>
</gene>
<dbReference type="Pfam" id="PF04055">
    <property type="entry name" value="Radical_SAM"/>
    <property type="match status" value="1"/>
</dbReference>
<dbReference type="EMBL" id="JAKOAV010000023">
    <property type="protein sequence ID" value="MDF9409079.1"/>
    <property type="molecule type" value="Genomic_DNA"/>
</dbReference>
<evidence type="ECO:0000256" key="1">
    <source>
        <dbReference type="ARBA" id="ARBA00001966"/>
    </source>
</evidence>
<dbReference type="GO" id="GO:0051536">
    <property type="term" value="F:iron-sulfur cluster binding"/>
    <property type="evidence" value="ECO:0007669"/>
    <property type="project" value="UniProtKB-KW"/>
</dbReference>
<organism evidence="7 8">
    <name type="scientific">Pelotomaculum isophthalicicum JI</name>
    <dbReference type="NCBI Taxonomy" id="947010"/>
    <lineage>
        <taxon>Bacteria</taxon>
        <taxon>Bacillati</taxon>
        <taxon>Bacillota</taxon>
        <taxon>Clostridia</taxon>
        <taxon>Eubacteriales</taxon>
        <taxon>Desulfotomaculaceae</taxon>
        <taxon>Pelotomaculum</taxon>
    </lineage>
</organism>
<sequence length="377" mass="42353">MELSFEQGPIRPPSEAASLLLRLTRNCPWNKCAFCRSYKGATFSRRSVEEIKNDIDTVVKMCRSVQEISRKSGFGGLLNMDVMVKLYNTGDYQLFHVASWLYNGGKTVFLQDANSLVMKTDDVVEILRYLKESLPSVERVTTYARSSTLARKSVEELTALKQAGLSRIHVGMESGSDDVLKLINKGATAQQHIEAGRRVKESGISLSEYVILGMGGKRWSKEHALETARVLNMINPDFIRMRSLTVAEGTPLSQKARNGEFAEETEEEVVAGEKLLIERLDGIQSNLVSDHSMNLLEEVNGKLPEDKPAMIGIIDRFLALPEREKQNFILGKRWGVYRVLDDLRDASNHARVADALDKLEKEGKYHATLSYLKNQVI</sequence>
<comment type="cofactor">
    <cofactor evidence="1">
        <name>[4Fe-4S] cluster</name>
        <dbReference type="ChEBI" id="CHEBI:49883"/>
    </cofactor>
</comment>
<dbReference type="RefSeq" id="WP_277444502.1">
    <property type="nucleotide sequence ID" value="NZ_JAKOAV010000023.1"/>
</dbReference>
<keyword evidence="2" id="KW-0949">S-adenosyl-L-methionine</keyword>
<dbReference type="CDD" id="cd01335">
    <property type="entry name" value="Radical_SAM"/>
    <property type="match status" value="1"/>
</dbReference>
<evidence type="ECO:0000313" key="7">
    <source>
        <dbReference type="EMBL" id="MDF9409079.1"/>
    </source>
</evidence>
<protein>
    <submittedName>
        <fullName evidence="7">Radical SAM protein</fullName>
    </submittedName>
</protein>
<reference evidence="7" key="1">
    <citation type="submission" date="2022-02" db="EMBL/GenBank/DDBJ databases">
        <authorList>
            <person name="Leng L."/>
        </authorList>
    </citation>
    <scope>NUCLEOTIDE SEQUENCE</scope>
    <source>
        <strain evidence="7">JI</strain>
    </source>
</reference>
<dbReference type="PROSITE" id="PS51918">
    <property type="entry name" value="RADICAL_SAM"/>
    <property type="match status" value="1"/>
</dbReference>
<dbReference type="InterPro" id="IPR007197">
    <property type="entry name" value="rSAM"/>
</dbReference>
<accession>A0A9X4H8P0</accession>
<dbReference type="SFLD" id="SFLDS00029">
    <property type="entry name" value="Radical_SAM"/>
    <property type="match status" value="1"/>
</dbReference>
<keyword evidence="4" id="KW-0408">Iron</keyword>
<comment type="caution">
    <text evidence="7">The sequence shown here is derived from an EMBL/GenBank/DDBJ whole genome shotgun (WGS) entry which is preliminary data.</text>
</comment>
<keyword evidence="3" id="KW-0479">Metal-binding</keyword>
<dbReference type="InterPro" id="IPR051198">
    <property type="entry name" value="BchE-like"/>
</dbReference>
<name>A0A9X4H8P0_9FIRM</name>